<protein>
    <recommendedName>
        <fullName evidence="7">Endoribonuclease YoeB</fullName>
    </recommendedName>
    <alternativeName>
        <fullName evidence="6">Putative mRNA interferase YoeB</fullName>
    </alternativeName>
</protein>
<dbReference type="Gene3D" id="3.30.2310.20">
    <property type="entry name" value="RelE-like"/>
    <property type="match status" value="1"/>
</dbReference>
<dbReference type="Proteomes" id="UP000199589">
    <property type="component" value="Unassembled WGS sequence"/>
</dbReference>
<dbReference type="AlphaFoldDB" id="A0A1I3XFW7"/>
<dbReference type="InterPro" id="IPR007712">
    <property type="entry name" value="RelE/ParE_toxin"/>
</dbReference>
<evidence type="ECO:0000256" key="5">
    <source>
        <dbReference type="ARBA" id="ARBA00022801"/>
    </source>
</evidence>
<comment type="similarity">
    <text evidence="1">Belongs to the YoeB family.</text>
</comment>
<dbReference type="NCBIfam" id="TIGR02385">
    <property type="entry name" value="RelE_StbE"/>
    <property type="match status" value="1"/>
</dbReference>
<sequence>MGYSVSIKKQVQKDLKKLKAAHLERKVKELIVLLKTDLFLTPPPYEKLIGNLAGHYSRRINIKHRLVYTVDEINKQVTIISAWTHYEKNP</sequence>
<dbReference type="EMBL" id="FOSJ01000014">
    <property type="protein sequence ID" value="SFK18380.1"/>
    <property type="molecule type" value="Genomic_DNA"/>
</dbReference>
<name>A0A1I3XFW7_9LACT</name>
<keyword evidence="3" id="KW-0540">Nuclease</keyword>
<evidence type="ECO:0000256" key="4">
    <source>
        <dbReference type="ARBA" id="ARBA00022759"/>
    </source>
</evidence>
<keyword evidence="4" id="KW-0255">Endonuclease</keyword>
<dbReference type="GO" id="GO:0006401">
    <property type="term" value="P:RNA catabolic process"/>
    <property type="evidence" value="ECO:0007669"/>
    <property type="project" value="InterPro"/>
</dbReference>
<evidence type="ECO:0000256" key="1">
    <source>
        <dbReference type="ARBA" id="ARBA00008172"/>
    </source>
</evidence>
<dbReference type="NCBIfam" id="TIGR02116">
    <property type="entry name" value="toxin_Txe_YoeB"/>
    <property type="match status" value="1"/>
</dbReference>
<evidence type="ECO:0000256" key="6">
    <source>
        <dbReference type="ARBA" id="ARBA00030388"/>
    </source>
</evidence>
<gene>
    <name evidence="8" type="ORF">SAMN04488569_101420</name>
</gene>
<proteinExistence type="inferred from homology"/>
<keyword evidence="5" id="KW-0378">Hydrolase</keyword>
<dbReference type="SUPFAM" id="SSF143011">
    <property type="entry name" value="RelE-like"/>
    <property type="match status" value="1"/>
</dbReference>
<evidence type="ECO:0000256" key="3">
    <source>
        <dbReference type="ARBA" id="ARBA00022722"/>
    </source>
</evidence>
<dbReference type="GO" id="GO:0045892">
    <property type="term" value="P:negative regulation of DNA-templated transcription"/>
    <property type="evidence" value="ECO:0007669"/>
    <property type="project" value="TreeGrafter"/>
</dbReference>
<dbReference type="InterPro" id="IPR035093">
    <property type="entry name" value="RelE/ParE_toxin_dom_sf"/>
</dbReference>
<evidence type="ECO:0000313" key="9">
    <source>
        <dbReference type="Proteomes" id="UP000199589"/>
    </source>
</evidence>
<reference evidence="9" key="1">
    <citation type="submission" date="2016-10" db="EMBL/GenBank/DDBJ databases">
        <authorList>
            <person name="Varghese N."/>
            <person name="Submissions S."/>
        </authorList>
    </citation>
    <scope>NUCLEOTIDE SEQUENCE [LARGE SCALE GENOMIC DNA]</scope>
    <source>
        <strain evidence="9">DSM 16108</strain>
    </source>
</reference>
<dbReference type="RefSeq" id="WP_091896861.1">
    <property type="nucleotide sequence ID" value="NZ_FOSJ01000014.1"/>
</dbReference>
<dbReference type="GO" id="GO:0004519">
    <property type="term" value="F:endonuclease activity"/>
    <property type="evidence" value="ECO:0007669"/>
    <property type="project" value="UniProtKB-KW"/>
</dbReference>
<dbReference type="InterPro" id="IPR009614">
    <property type="entry name" value="YoeB_toxin"/>
</dbReference>
<dbReference type="OrthoDB" id="9801102at2"/>
<keyword evidence="9" id="KW-1185">Reference proteome</keyword>
<dbReference type="PANTHER" id="PTHR38039">
    <property type="entry name" value="TOXIN YOEB"/>
    <property type="match status" value="1"/>
</dbReference>
<organism evidence="8 9">
    <name type="scientific">Marinilactibacillus piezotolerans</name>
    <dbReference type="NCBI Taxonomy" id="258723"/>
    <lineage>
        <taxon>Bacteria</taxon>
        <taxon>Bacillati</taxon>
        <taxon>Bacillota</taxon>
        <taxon>Bacilli</taxon>
        <taxon>Lactobacillales</taxon>
        <taxon>Carnobacteriaceae</taxon>
        <taxon>Marinilactibacillus</taxon>
    </lineage>
</organism>
<evidence type="ECO:0000313" key="8">
    <source>
        <dbReference type="EMBL" id="SFK18380.1"/>
    </source>
</evidence>
<dbReference type="GO" id="GO:0016787">
    <property type="term" value="F:hydrolase activity"/>
    <property type="evidence" value="ECO:0007669"/>
    <property type="project" value="UniProtKB-KW"/>
</dbReference>
<keyword evidence="2" id="KW-1277">Toxin-antitoxin system</keyword>
<accession>A0A1I3XFW7</accession>
<dbReference type="PANTHER" id="PTHR38039:SF1">
    <property type="entry name" value="TOXIN YOEB"/>
    <property type="match status" value="1"/>
</dbReference>
<evidence type="ECO:0000256" key="7">
    <source>
        <dbReference type="ARBA" id="ARBA00050056"/>
    </source>
</evidence>
<evidence type="ECO:0000256" key="2">
    <source>
        <dbReference type="ARBA" id="ARBA00022649"/>
    </source>
</evidence>
<dbReference type="Pfam" id="PF06769">
    <property type="entry name" value="YoeB_toxin"/>
    <property type="match status" value="1"/>
</dbReference>